<feature type="transmembrane region" description="Helical" evidence="1">
    <location>
        <begin position="20"/>
        <end position="42"/>
    </location>
</feature>
<dbReference type="EMBL" id="ML995539">
    <property type="protein sequence ID" value="KAF2135999.1"/>
    <property type="molecule type" value="Genomic_DNA"/>
</dbReference>
<proteinExistence type="predicted"/>
<reference evidence="2" key="1">
    <citation type="journal article" date="2020" name="Stud. Mycol.">
        <title>101 Dothideomycetes genomes: a test case for predicting lifestyles and emergence of pathogens.</title>
        <authorList>
            <person name="Haridas S."/>
            <person name="Albert R."/>
            <person name="Binder M."/>
            <person name="Bloem J."/>
            <person name="Labutti K."/>
            <person name="Salamov A."/>
            <person name="Andreopoulos B."/>
            <person name="Baker S."/>
            <person name="Barry K."/>
            <person name="Bills G."/>
            <person name="Bluhm B."/>
            <person name="Cannon C."/>
            <person name="Castanera R."/>
            <person name="Culley D."/>
            <person name="Daum C."/>
            <person name="Ezra D."/>
            <person name="Gonzalez J."/>
            <person name="Henrissat B."/>
            <person name="Kuo A."/>
            <person name="Liang C."/>
            <person name="Lipzen A."/>
            <person name="Lutzoni F."/>
            <person name="Magnuson J."/>
            <person name="Mondo S."/>
            <person name="Nolan M."/>
            <person name="Ohm R."/>
            <person name="Pangilinan J."/>
            <person name="Park H.-J."/>
            <person name="Ramirez L."/>
            <person name="Alfaro M."/>
            <person name="Sun H."/>
            <person name="Tritt A."/>
            <person name="Yoshinaga Y."/>
            <person name="Zwiers L.-H."/>
            <person name="Turgeon B."/>
            <person name="Goodwin S."/>
            <person name="Spatafora J."/>
            <person name="Crous P."/>
            <person name="Grigoriev I."/>
        </authorList>
    </citation>
    <scope>NUCLEOTIDE SEQUENCE</scope>
    <source>
        <strain evidence="2">CBS 121167</strain>
    </source>
</reference>
<name>A0A6A6AVM7_9PEZI</name>
<evidence type="ECO:0008006" key="4">
    <source>
        <dbReference type="Google" id="ProtNLM"/>
    </source>
</evidence>
<dbReference type="GeneID" id="54300182"/>
<dbReference type="Proteomes" id="UP000799438">
    <property type="component" value="Unassembled WGS sequence"/>
</dbReference>
<feature type="transmembrane region" description="Helical" evidence="1">
    <location>
        <begin position="69"/>
        <end position="89"/>
    </location>
</feature>
<evidence type="ECO:0000313" key="3">
    <source>
        <dbReference type="Proteomes" id="UP000799438"/>
    </source>
</evidence>
<keyword evidence="1" id="KW-1133">Transmembrane helix</keyword>
<keyword evidence="1" id="KW-0472">Membrane</keyword>
<feature type="transmembrane region" description="Helical" evidence="1">
    <location>
        <begin position="141"/>
        <end position="166"/>
    </location>
</feature>
<sequence length="209" mass="23281">MTTFEEFLRMIREVLYFTWIYGVCPLPLLFLFGSTFVLSYWYGWRIFLAPCSQSADCLGPVDSCRHRSLGLSLIIVPSVLGAFWSIPWIGRTTNAGSSTQDVRSTDPSGAYYDDTIGRCLPIYDHWCSWFPAPIWGGSQKAYLLALAFLPVHLLVSTGFTFGLLAIREARDRVLYVYAAVVGMLCGSGTHVRAKQTVPTHWCGCRGDGA</sequence>
<keyword evidence="1" id="KW-0812">Transmembrane</keyword>
<gene>
    <name evidence="2" type="ORF">K452DRAFT_303122</name>
</gene>
<evidence type="ECO:0000256" key="1">
    <source>
        <dbReference type="SAM" id="Phobius"/>
    </source>
</evidence>
<dbReference type="AlphaFoldDB" id="A0A6A6AVM7"/>
<organism evidence="2 3">
    <name type="scientific">Aplosporella prunicola CBS 121167</name>
    <dbReference type="NCBI Taxonomy" id="1176127"/>
    <lineage>
        <taxon>Eukaryota</taxon>
        <taxon>Fungi</taxon>
        <taxon>Dikarya</taxon>
        <taxon>Ascomycota</taxon>
        <taxon>Pezizomycotina</taxon>
        <taxon>Dothideomycetes</taxon>
        <taxon>Dothideomycetes incertae sedis</taxon>
        <taxon>Botryosphaeriales</taxon>
        <taxon>Aplosporellaceae</taxon>
        <taxon>Aplosporella</taxon>
    </lineage>
</organism>
<accession>A0A6A6AVM7</accession>
<dbReference type="RefSeq" id="XP_033391717.1">
    <property type="nucleotide sequence ID" value="XM_033542685.1"/>
</dbReference>
<keyword evidence="3" id="KW-1185">Reference proteome</keyword>
<evidence type="ECO:0000313" key="2">
    <source>
        <dbReference type="EMBL" id="KAF2135999.1"/>
    </source>
</evidence>
<feature type="transmembrane region" description="Helical" evidence="1">
    <location>
        <begin position="173"/>
        <end position="191"/>
    </location>
</feature>
<protein>
    <recommendedName>
        <fullName evidence="4">Palmitoyltransferase</fullName>
    </recommendedName>
</protein>